<proteinExistence type="predicted"/>
<name>A0ABW1RCC1_9LACO</name>
<organism evidence="3 4">
    <name type="scientific">Loigolactobacillus jiayinensis</name>
    <dbReference type="NCBI Taxonomy" id="2486016"/>
    <lineage>
        <taxon>Bacteria</taxon>
        <taxon>Bacillati</taxon>
        <taxon>Bacillota</taxon>
        <taxon>Bacilli</taxon>
        <taxon>Lactobacillales</taxon>
        <taxon>Lactobacillaceae</taxon>
        <taxon>Loigolactobacillus</taxon>
    </lineage>
</organism>
<dbReference type="Pfam" id="PF20434">
    <property type="entry name" value="BD-FAE"/>
    <property type="match status" value="1"/>
</dbReference>
<gene>
    <name evidence="3" type="ORF">ACFQGP_08030</name>
</gene>
<evidence type="ECO:0000313" key="4">
    <source>
        <dbReference type="Proteomes" id="UP001596289"/>
    </source>
</evidence>
<dbReference type="Proteomes" id="UP001596289">
    <property type="component" value="Unassembled WGS sequence"/>
</dbReference>
<dbReference type="InterPro" id="IPR049492">
    <property type="entry name" value="BD-FAE-like_dom"/>
</dbReference>
<evidence type="ECO:0000259" key="2">
    <source>
        <dbReference type="Pfam" id="PF20434"/>
    </source>
</evidence>
<dbReference type="Gene3D" id="3.40.50.1820">
    <property type="entry name" value="alpha/beta hydrolase"/>
    <property type="match status" value="1"/>
</dbReference>
<keyword evidence="1 3" id="KW-0378">Hydrolase</keyword>
<dbReference type="PANTHER" id="PTHR48081">
    <property type="entry name" value="AB HYDROLASE SUPERFAMILY PROTEIN C4A8.06C"/>
    <property type="match status" value="1"/>
</dbReference>
<evidence type="ECO:0000256" key="1">
    <source>
        <dbReference type="ARBA" id="ARBA00022801"/>
    </source>
</evidence>
<comment type="caution">
    <text evidence="3">The sequence shown here is derived from an EMBL/GenBank/DDBJ whole genome shotgun (WGS) entry which is preliminary data.</text>
</comment>
<dbReference type="EMBL" id="JBHSSL010000046">
    <property type="protein sequence ID" value="MFC6170520.1"/>
    <property type="molecule type" value="Genomic_DNA"/>
</dbReference>
<dbReference type="InterPro" id="IPR050300">
    <property type="entry name" value="GDXG_lipolytic_enzyme"/>
</dbReference>
<dbReference type="RefSeq" id="WP_125552112.1">
    <property type="nucleotide sequence ID" value="NZ_JBHSSL010000046.1"/>
</dbReference>
<keyword evidence="4" id="KW-1185">Reference proteome</keyword>
<reference evidence="4" key="1">
    <citation type="journal article" date="2019" name="Int. J. Syst. Evol. Microbiol.">
        <title>The Global Catalogue of Microorganisms (GCM) 10K type strain sequencing project: providing services to taxonomists for standard genome sequencing and annotation.</title>
        <authorList>
            <consortium name="The Broad Institute Genomics Platform"/>
            <consortium name="The Broad Institute Genome Sequencing Center for Infectious Disease"/>
            <person name="Wu L."/>
            <person name="Ma J."/>
        </authorList>
    </citation>
    <scope>NUCLEOTIDE SEQUENCE [LARGE SCALE GENOMIC DNA]</scope>
    <source>
        <strain evidence="4">CCM 8904</strain>
    </source>
</reference>
<accession>A0ABW1RCC1</accession>
<dbReference type="InterPro" id="IPR029058">
    <property type="entry name" value="AB_hydrolase_fold"/>
</dbReference>
<dbReference type="SUPFAM" id="SSF53474">
    <property type="entry name" value="alpha/beta-Hydrolases"/>
    <property type="match status" value="1"/>
</dbReference>
<dbReference type="PANTHER" id="PTHR48081:SF6">
    <property type="entry name" value="PEPTIDASE S9 PROLYL OLIGOPEPTIDASE CATALYTIC DOMAIN-CONTAINING PROTEIN"/>
    <property type="match status" value="1"/>
</dbReference>
<evidence type="ECO:0000313" key="3">
    <source>
        <dbReference type="EMBL" id="MFC6170520.1"/>
    </source>
</evidence>
<feature type="domain" description="BD-FAE-like" evidence="2">
    <location>
        <begin position="26"/>
        <end position="204"/>
    </location>
</feature>
<dbReference type="GO" id="GO:0016787">
    <property type="term" value="F:hydrolase activity"/>
    <property type="evidence" value="ECO:0007669"/>
    <property type="project" value="UniProtKB-KW"/>
</dbReference>
<protein>
    <submittedName>
        <fullName evidence="3">Alpha/beta hydrolase</fullName>
    </submittedName>
</protein>
<sequence length="263" mass="28791">MQVMTIPLTKPAYLKAYIREPDTNTPQTSFPAVIIVPGGGYTHIPEAQAETLALAFAARGFQSFYLRYHFSNEVTPLLPQPILDLAAAIRQLRLHAADWSLDPQKIAAAGFSVGGHIVSLYNGNWQTAAVQQVGLGTELKLNAAILGYPVIRLDAGWPASAEKLATLTTEPAQLAADRLVNTNCAPTFVWTTADDPLVPVQNSLIYLNALAQQGVPFESHIFRHGPHGLALANQQTAWKADADQPHVAHWFDLAIEWLRDTWQ</sequence>